<gene>
    <name evidence="2" type="ORF">JBL43_11295</name>
</gene>
<keyword evidence="1" id="KW-0472">Membrane</keyword>
<dbReference type="Proteomes" id="UP000623301">
    <property type="component" value="Unassembled WGS sequence"/>
</dbReference>
<comment type="caution">
    <text evidence="2">The sequence shown here is derived from an EMBL/GenBank/DDBJ whole genome shotgun (WGS) entry which is preliminary data.</text>
</comment>
<evidence type="ECO:0008006" key="4">
    <source>
        <dbReference type="Google" id="ProtNLM"/>
    </source>
</evidence>
<organism evidence="2 3">
    <name type="scientific">Aureibaculum flavum</name>
    <dbReference type="NCBI Taxonomy" id="2795986"/>
    <lineage>
        <taxon>Bacteria</taxon>
        <taxon>Pseudomonadati</taxon>
        <taxon>Bacteroidota</taxon>
        <taxon>Flavobacteriia</taxon>
        <taxon>Flavobacteriales</taxon>
        <taxon>Flavobacteriaceae</taxon>
        <taxon>Aureibaculum</taxon>
    </lineage>
</organism>
<accession>A0ABS0WS59</accession>
<evidence type="ECO:0000313" key="2">
    <source>
        <dbReference type="EMBL" id="MBJ2174825.1"/>
    </source>
</evidence>
<dbReference type="EMBL" id="JAEHFJ010000005">
    <property type="protein sequence ID" value="MBJ2174825.1"/>
    <property type="molecule type" value="Genomic_DNA"/>
</dbReference>
<feature type="transmembrane region" description="Helical" evidence="1">
    <location>
        <begin position="33"/>
        <end position="52"/>
    </location>
</feature>
<proteinExistence type="predicted"/>
<keyword evidence="1" id="KW-1133">Transmembrane helix</keyword>
<keyword evidence="3" id="KW-1185">Reference proteome</keyword>
<name>A0ABS0WS59_9FLAO</name>
<keyword evidence="1" id="KW-0812">Transmembrane</keyword>
<reference evidence="2 3" key="1">
    <citation type="submission" date="2020-12" db="EMBL/GenBank/DDBJ databases">
        <title>Aureibaculum luteum sp. nov. and Aureibaculum flavum sp. nov., novel members of the family Flavobacteriaceae isolated from Antarctic intertidal sediments.</title>
        <authorList>
            <person name="He X."/>
            <person name="Zhang X."/>
        </authorList>
    </citation>
    <scope>NUCLEOTIDE SEQUENCE [LARGE SCALE GENOMIC DNA]</scope>
    <source>
        <strain evidence="2 3">A20</strain>
    </source>
</reference>
<evidence type="ECO:0000256" key="1">
    <source>
        <dbReference type="SAM" id="Phobius"/>
    </source>
</evidence>
<dbReference type="RefSeq" id="WP_198841546.1">
    <property type="nucleotide sequence ID" value="NZ_JAEHFJ010000005.1"/>
</dbReference>
<sequence length="149" mass="17582">MKAKPDNSIAAELILLGILFLIGYYFSDSLQKHPLGYFWLALSITTLCYGFWKIERYEIKNAQLIKKNFFGLLTKTADLKKLKQKQIKKHKTGTSPFIFISLLKNTDKYRNFQKVKLTFYNGKKMTIYQNTIDTKDFYSLMKQLKTRKL</sequence>
<protein>
    <recommendedName>
        <fullName evidence="4">Lipoprotein</fullName>
    </recommendedName>
</protein>
<feature type="transmembrane region" description="Helical" evidence="1">
    <location>
        <begin position="9"/>
        <end position="27"/>
    </location>
</feature>
<evidence type="ECO:0000313" key="3">
    <source>
        <dbReference type="Proteomes" id="UP000623301"/>
    </source>
</evidence>